<dbReference type="InterPro" id="IPR008258">
    <property type="entry name" value="Transglycosylase_SLT_dom_1"/>
</dbReference>
<keyword evidence="1" id="KW-0732">Signal</keyword>
<dbReference type="Pfam" id="PF01464">
    <property type="entry name" value="SLT"/>
    <property type="match status" value="1"/>
</dbReference>
<dbReference type="CDD" id="cd13400">
    <property type="entry name" value="LT_IagB-like"/>
    <property type="match status" value="1"/>
</dbReference>
<evidence type="ECO:0000313" key="3">
    <source>
        <dbReference type="EMBL" id="TDR30277.1"/>
    </source>
</evidence>
<evidence type="ECO:0000256" key="1">
    <source>
        <dbReference type="SAM" id="SignalP"/>
    </source>
</evidence>
<accession>A0A4R6Y5E4</accession>
<feature type="domain" description="Transglycosylase SLT" evidence="2">
    <location>
        <begin position="21"/>
        <end position="115"/>
    </location>
</feature>
<comment type="caution">
    <text evidence="3">The sequence shown here is derived from an EMBL/GenBank/DDBJ whole genome shotgun (WGS) entry which is preliminary data.</text>
</comment>
<dbReference type="EMBL" id="SNZE01000023">
    <property type="protein sequence ID" value="TDR30277.1"/>
    <property type="molecule type" value="Genomic_DNA"/>
</dbReference>
<evidence type="ECO:0000313" key="4">
    <source>
        <dbReference type="Proteomes" id="UP000294480"/>
    </source>
</evidence>
<name>A0A4R6Y5E4_9BURK</name>
<sequence length="145" mass="16363">MKHFILVLTICLLPATAHSFCFVQAGQRYGIDAQLLQAVAQTESSLRPNIESRTQDIGLMGINRSWLPILRKRFGLTEADVWNPCTNVMVGAWILANEFATKGRNWNAVGAYNAACIKLKGMECAKARQKYTTKVWQTWQQLKSM</sequence>
<dbReference type="AlphaFoldDB" id="A0A4R6Y5E4"/>
<protein>
    <submittedName>
        <fullName evidence="3">Transglycosylase-like protein with SLT domain</fullName>
    </submittedName>
</protein>
<gene>
    <name evidence="3" type="ORF">DFR44_1231</name>
</gene>
<dbReference type="InterPro" id="IPR023346">
    <property type="entry name" value="Lysozyme-like_dom_sf"/>
</dbReference>
<dbReference type="SUPFAM" id="SSF53955">
    <property type="entry name" value="Lysozyme-like"/>
    <property type="match status" value="1"/>
</dbReference>
<dbReference type="Proteomes" id="UP000294480">
    <property type="component" value="Unassembled WGS sequence"/>
</dbReference>
<dbReference type="Gene3D" id="1.10.530.10">
    <property type="match status" value="1"/>
</dbReference>
<dbReference type="RefSeq" id="WP_133621259.1">
    <property type="nucleotide sequence ID" value="NZ_SNZE01000023.1"/>
</dbReference>
<organism evidence="3 4">
    <name type="scientific">Hydromonas duriensis</name>
    <dbReference type="NCBI Taxonomy" id="1527608"/>
    <lineage>
        <taxon>Bacteria</taxon>
        <taxon>Pseudomonadati</taxon>
        <taxon>Pseudomonadota</taxon>
        <taxon>Betaproteobacteria</taxon>
        <taxon>Burkholderiales</taxon>
        <taxon>Burkholderiaceae</taxon>
        <taxon>Hydromonas</taxon>
    </lineage>
</organism>
<reference evidence="3 4" key="1">
    <citation type="submission" date="2019-03" db="EMBL/GenBank/DDBJ databases">
        <title>Genomic Encyclopedia of Type Strains, Phase IV (KMG-IV): sequencing the most valuable type-strain genomes for metagenomic binning, comparative biology and taxonomic classification.</title>
        <authorList>
            <person name="Goeker M."/>
        </authorList>
    </citation>
    <scope>NUCLEOTIDE SEQUENCE [LARGE SCALE GENOMIC DNA]</scope>
    <source>
        <strain evidence="3 4">DSM 102852</strain>
    </source>
</reference>
<dbReference type="OrthoDB" id="9808681at2"/>
<feature type="signal peptide" evidence="1">
    <location>
        <begin position="1"/>
        <end position="19"/>
    </location>
</feature>
<proteinExistence type="predicted"/>
<evidence type="ECO:0000259" key="2">
    <source>
        <dbReference type="Pfam" id="PF01464"/>
    </source>
</evidence>
<feature type="chain" id="PRO_5020755428" evidence="1">
    <location>
        <begin position="20"/>
        <end position="145"/>
    </location>
</feature>
<keyword evidence="4" id="KW-1185">Reference proteome</keyword>